<gene>
    <name evidence="1" type="ORF">PHYSODRAFT_416121</name>
</gene>
<dbReference type="InParanoid" id="G5ADI7"/>
<dbReference type="KEGG" id="psoj:PHYSODRAFT_416121"/>
<dbReference type="EMBL" id="JH159164">
    <property type="protein sequence ID" value="EGZ06240.1"/>
    <property type="molecule type" value="Genomic_DNA"/>
</dbReference>
<protein>
    <submittedName>
        <fullName evidence="1">Uncharacterized protein</fullName>
    </submittedName>
</protein>
<reference evidence="1 2" key="1">
    <citation type="journal article" date="2006" name="Science">
        <title>Phytophthora genome sequences uncover evolutionary origins and mechanisms of pathogenesis.</title>
        <authorList>
            <person name="Tyler B.M."/>
            <person name="Tripathy S."/>
            <person name="Zhang X."/>
            <person name="Dehal P."/>
            <person name="Jiang R.H."/>
            <person name="Aerts A."/>
            <person name="Arredondo F.D."/>
            <person name="Baxter L."/>
            <person name="Bensasson D."/>
            <person name="Beynon J.L."/>
            <person name="Chapman J."/>
            <person name="Damasceno C.M."/>
            <person name="Dorrance A.E."/>
            <person name="Dou D."/>
            <person name="Dickerman A.W."/>
            <person name="Dubchak I.L."/>
            <person name="Garbelotto M."/>
            <person name="Gijzen M."/>
            <person name="Gordon S.G."/>
            <person name="Govers F."/>
            <person name="Grunwald N.J."/>
            <person name="Huang W."/>
            <person name="Ivors K.L."/>
            <person name="Jones R.W."/>
            <person name="Kamoun S."/>
            <person name="Krampis K."/>
            <person name="Lamour K.H."/>
            <person name="Lee M.K."/>
            <person name="McDonald W.H."/>
            <person name="Medina M."/>
            <person name="Meijer H.J."/>
            <person name="Nordberg E.K."/>
            <person name="Maclean D.J."/>
            <person name="Ospina-Giraldo M.D."/>
            <person name="Morris P.F."/>
            <person name="Phuntumart V."/>
            <person name="Putnam N.H."/>
            <person name="Rash S."/>
            <person name="Rose J.K."/>
            <person name="Sakihama Y."/>
            <person name="Salamov A.A."/>
            <person name="Savidor A."/>
            <person name="Scheuring C.F."/>
            <person name="Smith B.M."/>
            <person name="Sobral B.W."/>
            <person name="Terry A."/>
            <person name="Torto-Alalibo T.A."/>
            <person name="Win J."/>
            <person name="Xu Z."/>
            <person name="Zhang H."/>
            <person name="Grigoriev I.V."/>
            <person name="Rokhsar D.S."/>
            <person name="Boore J.L."/>
        </authorList>
    </citation>
    <scope>NUCLEOTIDE SEQUENCE [LARGE SCALE GENOMIC DNA]</scope>
    <source>
        <strain evidence="1 2">P6497</strain>
    </source>
</reference>
<dbReference type="PANTHER" id="PTHR33266:SF1">
    <property type="entry name" value="F-BOX DOMAIN-CONTAINING PROTEIN"/>
    <property type="match status" value="1"/>
</dbReference>
<dbReference type="PANTHER" id="PTHR33266">
    <property type="entry name" value="CHROMOSOME 15, WHOLE GENOME SHOTGUN SEQUENCE"/>
    <property type="match status" value="1"/>
</dbReference>
<dbReference type="OMA" id="SKQDINE"/>
<dbReference type="Proteomes" id="UP000002640">
    <property type="component" value="Unassembled WGS sequence"/>
</dbReference>
<evidence type="ECO:0000313" key="2">
    <source>
        <dbReference type="Proteomes" id="UP000002640"/>
    </source>
</evidence>
<feature type="non-terminal residue" evidence="1">
    <location>
        <position position="1"/>
    </location>
</feature>
<dbReference type="GeneID" id="20651917"/>
<sequence length="444" mass="48982">ELSTAVFESLRSVVTGVAVARRELDTNIDLIQRETEEDELRILIGGSVCVAYWWAPFPFADIEVAVTAAIDKLKQIRSLEQARDAFNRELLEHKARAFKAPYVGDADTEFRSYLARCCSAYCHVKGDYRAPCLAVTQSSGFGKSRILQRLAETTAAGELLVHGNDRFAVTVLYSNPSQSVAEADAVVPVLAVAIDEARALFDITNRGVNALQLLRKALGFCNTTETTSSYSDSTLHGAASLFCRVGLRPRVSDPVATRLVADFMSVLHYVTHKNDALITSYSSDPILTFGASYMWYQLSPPALESHILPQFQAMLAKGVVDTANIRDIVARIFLLLAMDATIMGHEQGRDLSVSGQFCEVSSFVTMLVGENPAVRVNESTPPFDDNVRYANLLRQWKNWRVGFSHFVEMSETPTEDVLWKMLDRRAAGISPRDAGGAVLTIPIF</sequence>
<organism evidence="1 2">
    <name type="scientific">Phytophthora sojae (strain P6497)</name>
    <name type="common">Soybean stem and root rot agent</name>
    <name type="synonym">Phytophthora megasperma f. sp. glycines</name>
    <dbReference type="NCBI Taxonomy" id="1094619"/>
    <lineage>
        <taxon>Eukaryota</taxon>
        <taxon>Sar</taxon>
        <taxon>Stramenopiles</taxon>
        <taxon>Oomycota</taxon>
        <taxon>Peronosporomycetes</taxon>
        <taxon>Peronosporales</taxon>
        <taxon>Peronosporaceae</taxon>
        <taxon>Phytophthora</taxon>
    </lineage>
</organism>
<proteinExistence type="predicted"/>
<feature type="non-terminal residue" evidence="1">
    <location>
        <position position="444"/>
    </location>
</feature>
<dbReference type="RefSeq" id="XP_009538137.1">
    <property type="nucleotide sequence ID" value="XM_009539842.1"/>
</dbReference>
<name>G5ADI7_PHYSP</name>
<evidence type="ECO:0000313" key="1">
    <source>
        <dbReference type="EMBL" id="EGZ06240.1"/>
    </source>
</evidence>
<keyword evidence="2" id="KW-1185">Reference proteome</keyword>
<dbReference type="STRING" id="1094619.G5ADI7"/>
<accession>G5ADI7</accession>
<dbReference type="AlphaFoldDB" id="G5ADI7"/>